<protein>
    <submittedName>
        <fullName evidence="1">Uncharacterized protein</fullName>
    </submittedName>
</protein>
<reference evidence="1" key="1">
    <citation type="submission" date="2023-02" db="EMBL/GenBank/DDBJ databases">
        <title>Description and genomic characterization of Salipiger bruguierae sp. nov., isolated from the sediment of mangrove plant Bruguiera sexangula.</title>
        <authorList>
            <person name="Long M."/>
        </authorList>
    </citation>
    <scope>NUCLEOTIDE SEQUENCE</scope>
    <source>
        <strain evidence="1">H15</strain>
        <plasmid evidence="1">unnamed5</plasmid>
    </source>
</reference>
<name>A0AAU8ASC3_9RHOB</name>
<accession>A0AAU8ASC3</accession>
<dbReference type="AlphaFoldDB" id="A0AAU8ASC3"/>
<keyword evidence="1" id="KW-0614">Plasmid</keyword>
<sequence>MGELIRIVYTACAVAQPTLCEDHVLVPAVALNEMSCLTHAQGEIARALLPGWRVTRFGCTRA</sequence>
<dbReference type="EMBL" id="CP123390">
    <property type="protein sequence ID" value="XCC97827.1"/>
    <property type="molecule type" value="Genomic_DNA"/>
</dbReference>
<proteinExistence type="predicted"/>
<gene>
    <name evidence="1" type="ORF">PVT71_28805</name>
</gene>
<evidence type="ECO:0000313" key="1">
    <source>
        <dbReference type="EMBL" id="XCC97827.1"/>
    </source>
</evidence>
<dbReference type="RefSeq" id="WP_353476714.1">
    <property type="nucleotide sequence ID" value="NZ_CP123390.1"/>
</dbReference>
<geneLocation type="plasmid" evidence="1">
    <name>unnamed5</name>
</geneLocation>
<organism evidence="1">
    <name type="scientific">Alloyangia sp. H15</name>
    <dbReference type="NCBI Taxonomy" id="3029062"/>
    <lineage>
        <taxon>Bacteria</taxon>
        <taxon>Pseudomonadati</taxon>
        <taxon>Pseudomonadota</taxon>
        <taxon>Alphaproteobacteria</taxon>
        <taxon>Rhodobacterales</taxon>
        <taxon>Roseobacteraceae</taxon>
        <taxon>Alloyangia</taxon>
    </lineage>
</organism>